<dbReference type="STRING" id="7222.B4JJF9"/>
<keyword evidence="3" id="KW-1185">Reference proteome</keyword>
<dbReference type="AlphaFoldDB" id="B4JJF9"/>
<keyword evidence="1" id="KW-0732">Signal</keyword>
<dbReference type="PhylomeDB" id="B4JJF9"/>
<evidence type="ECO:0000313" key="3">
    <source>
        <dbReference type="Proteomes" id="UP000001070"/>
    </source>
</evidence>
<dbReference type="OMA" id="EYYLIPL"/>
<feature type="chain" id="PRO_5002812371" evidence="1">
    <location>
        <begin position="25"/>
        <end position="148"/>
    </location>
</feature>
<dbReference type="HOGENOM" id="CLU_1724222_0_0_1"/>
<dbReference type="EMBL" id="CH916370">
    <property type="protein sequence ID" value="EDV99711.1"/>
    <property type="molecule type" value="Genomic_DNA"/>
</dbReference>
<reference evidence="2 3" key="1">
    <citation type="journal article" date="2007" name="Nature">
        <title>Evolution of genes and genomes on the Drosophila phylogeny.</title>
        <authorList>
            <consortium name="Drosophila 12 Genomes Consortium"/>
            <person name="Clark A.G."/>
            <person name="Eisen M.B."/>
            <person name="Smith D.R."/>
            <person name="Bergman C.M."/>
            <person name="Oliver B."/>
            <person name="Markow T.A."/>
            <person name="Kaufman T.C."/>
            <person name="Kellis M."/>
            <person name="Gelbart W."/>
            <person name="Iyer V.N."/>
            <person name="Pollard D.A."/>
            <person name="Sackton T.B."/>
            <person name="Larracuente A.M."/>
            <person name="Singh N.D."/>
            <person name="Abad J.P."/>
            <person name="Abt D.N."/>
            <person name="Adryan B."/>
            <person name="Aguade M."/>
            <person name="Akashi H."/>
            <person name="Anderson W.W."/>
            <person name="Aquadro C.F."/>
            <person name="Ardell D.H."/>
            <person name="Arguello R."/>
            <person name="Artieri C.G."/>
            <person name="Barbash D.A."/>
            <person name="Barker D."/>
            <person name="Barsanti P."/>
            <person name="Batterham P."/>
            <person name="Batzoglou S."/>
            <person name="Begun D."/>
            <person name="Bhutkar A."/>
            <person name="Blanco E."/>
            <person name="Bosak S.A."/>
            <person name="Bradley R.K."/>
            <person name="Brand A.D."/>
            <person name="Brent M.R."/>
            <person name="Brooks A.N."/>
            <person name="Brown R.H."/>
            <person name="Butlin R.K."/>
            <person name="Caggese C."/>
            <person name="Calvi B.R."/>
            <person name="Bernardo de Carvalho A."/>
            <person name="Caspi A."/>
            <person name="Castrezana S."/>
            <person name="Celniker S.E."/>
            <person name="Chang J.L."/>
            <person name="Chapple C."/>
            <person name="Chatterji S."/>
            <person name="Chinwalla A."/>
            <person name="Civetta A."/>
            <person name="Clifton S.W."/>
            <person name="Comeron J.M."/>
            <person name="Costello J.C."/>
            <person name="Coyne J.A."/>
            <person name="Daub J."/>
            <person name="David R.G."/>
            <person name="Delcher A.L."/>
            <person name="Delehaunty K."/>
            <person name="Do C.B."/>
            <person name="Ebling H."/>
            <person name="Edwards K."/>
            <person name="Eickbush T."/>
            <person name="Evans J.D."/>
            <person name="Filipski A."/>
            <person name="Findeiss S."/>
            <person name="Freyhult E."/>
            <person name="Fulton L."/>
            <person name="Fulton R."/>
            <person name="Garcia A.C."/>
            <person name="Gardiner A."/>
            <person name="Garfield D.A."/>
            <person name="Garvin B.E."/>
            <person name="Gibson G."/>
            <person name="Gilbert D."/>
            <person name="Gnerre S."/>
            <person name="Godfrey J."/>
            <person name="Good R."/>
            <person name="Gotea V."/>
            <person name="Gravely B."/>
            <person name="Greenberg A.J."/>
            <person name="Griffiths-Jones S."/>
            <person name="Gross S."/>
            <person name="Guigo R."/>
            <person name="Gustafson E.A."/>
            <person name="Haerty W."/>
            <person name="Hahn M.W."/>
            <person name="Halligan D.L."/>
            <person name="Halpern A.L."/>
            <person name="Halter G.M."/>
            <person name="Han M.V."/>
            <person name="Heger A."/>
            <person name="Hillier L."/>
            <person name="Hinrichs A.S."/>
            <person name="Holmes I."/>
            <person name="Hoskins R.A."/>
            <person name="Hubisz M.J."/>
            <person name="Hultmark D."/>
            <person name="Huntley M.A."/>
            <person name="Jaffe D.B."/>
            <person name="Jagadeeshan S."/>
            <person name="Jeck W.R."/>
            <person name="Johnson J."/>
            <person name="Jones C.D."/>
            <person name="Jordan W.C."/>
            <person name="Karpen G.H."/>
            <person name="Kataoka E."/>
            <person name="Keightley P.D."/>
            <person name="Kheradpour P."/>
            <person name="Kirkness E.F."/>
            <person name="Koerich L.B."/>
            <person name="Kristiansen K."/>
            <person name="Kudrna D."/>
            <person name="Kulathinal R.J."/>
            <person name="Kumar S."/>
            <person name="Kwok R."/>
            <person name="Lander E."/>
            <person name="Langley C.H."/>
            <person name="Lapoint R."/>
            <person name="Lazzaro B.P."/>
            <person name="Lee S.J."/>
            <person name="Levesque L."/>
            <person name="Li R."/>
            <person name="Lin C.F."/>
            <person name="Lin M.F."/>
            <person name="Lindblad-Toh K."/>
            <person name="Llopart A."/>
            <person name="Long M."/>
            <person name="Low L."/>
            <person name="Lozovsky E."/>
            <person name="Lu J."/>
            <person name="Luo M."/>
            <person name="Machado C.A."/>
            <person name="Makalowski W."/>
            <person name="Marzo M."/>
            <person name="Matsuda M."/>
            <person name="Matzkin L."/>
            <person name="McAllister B."/>
            <person name="McBride C.S."/>
            <person name="McKernan B."/>
            <person name="McKernan K."/>
            <person name="Mendez-Lago M."/>
            <person name="Minx P."/>
            <person name="Mollenhauer M.U."/>
            <person name="Montooth K."/>
            <person name="Mount S.M."/>
            <person name="Mu X."/>
            <person name="Myers E."/>
            <person name="Negre B."/>
            <person name="Newfeld S."/>
            <person name="Nielsen R."/>
            <person name="Noor M.A."/>
            <person name="O'Grady P."/>
            <person name="Pachter L."/>
            <person name="Papaceit M."/>
            <person name="Parisi M.J."/>
            <person name="Parisi M."/>
            <person name="Parts L."/>
            <person name="Pedersen J.S."/>
            <person name="Pesole G."/>
            <person name="Phillippy A.M."/>
            <person name="Ponting C.P."/>
            <person name="Pop M."/>
            <person name="Porcelli D."/>
            <person name="Powell J.R."/>
            <person name="Prohaska S."/>
            <person name="Pruitt K."/>
            <person name="Puig M."/>
            <person name="Quesneville H."/>
            <person name="Ram K.R."/>
            <person name="Rand D."/>
            <person name="Rasmussen M.D."/>
            <person name="Reed L.K."/>
            <person name="Reenan R."/>
            <person name="Reily A."/>
            <person name="Remington K.A."/>
            <person name="Rieger T.T."/>
            <person name="Ritchie M.G."/>
            <person name="Robin C."/>
            <person name="Rogers Y.H."/>
            <person name="Rohde C."/>
            <person name="Rozas J."/>
            <person name="Rubenfield M.J."/>
            <person name="Ruiz A."/>
            <person name="Russo S."/>
            <person name="Salzberg S.L."/>
            <person name="Sanchez-Gracia A."/>
            <person name="Saranga D.J."/>
            <person name="Sato H."/>
            <person name="Schaeffer S.W."/>
            <person name="Schatz M.C."/>
            <person name="Schlenke T."/>
            <person name="Schwartz R."/>
            <person name="Segarra C."/>
            <person name="Singh R.S."/>
            <person name="Sirot L."/>
            <person name="Sirota M."/>
            <person name="Sisneros N.B."/>
            <person name="Smith C.D."/>
            <person name="Smith T.F."/>
            <person name="Spieth J."/>
            <person name="Stage D.E."/>
            <person name="Stark A."/>
            <person name="Stephan W."/>
            <person name="Strausberg R.L."/>
            <person name="Strempel S."/>
            <person name="Sturgill D."/>
            <person name="Sutton G."/>
            <person name="Sutton G.G."/>
            <person name="Tao W."/>
            <person name="Teichmann S."/>
            <person name="Tobari Y.N."/>
            <person name="Tomimura Y."/>
            <person name="Tsolas J.M."/>
            <person name="Valente V.L."/>
            <person name="Venter E."/>
            <person name="Venter J.C."/>
            <person name="Vicario S."/>
            <person name="Vieira F.G."/>
            <person name="Vilella A.J."/>
            <person name="Villasante A."/>
            <person name="Walenz B."/>
            <person name="Wang J."/>
            <person name="Wasserman M."/>
            <person name="Watts T."/>
            <person name="Wilson D."/>
            <person name="Wilson R.K."/>
            <person name="Wing R.A."/>
            <person name="Wolfner M.F."/>
            <person name="Wong A."/>
            <person name="Wong G.K."/>
            <person name="Wu C.I."/>
            <person name="Wu G."/>
            <person name="Yamamoto D."/>
            <person name="Yang H.P."/>
            <person name="Yang S.P."/>
            <person name="Yorke J.A."/>
            <person name="Yoshida K."/>
            <person name="Zdobnov E."/>
            <person name="Zhang P."/>
            <person name="Zhang Y."/>
            <person name="Zimin A.V."/>
            <person name="Baldwin J."/>
            <person name="Abdouelleil A."/>
            <person name="Abdulkadir J."/>
            <person name="Abebe A."/>
            <person name="Abera B."/>
            <person name="Abreu J."/>
            <person name="Acer S.C."/>
            <person name="Aftuck L."/>
            <person name="Alexander A."/>
            <person name="An P."/>
            <person name="Anderson E."/>
            <person name="Anderson S."/>
            <person name="Arachi H."/>
            <person name="Azer M."/>
            <person name="Bachantsang P."/>
            <person name="Barry A."/>
            <person name="Bayul T."/>
            <person name="Berlin A."/>
            <person name="Bessette D."/>
            <person name="Bloom T."/>
            <person name="Blye J."/>
            <person name="Boguslavskiy L."/>
            <person name="Bonnet C."/>
            <person name="Boukhgalter B."/>
            <person name="Bourzgui I."/>
            <person name="Brown A."/>
            <person name="Cahill P."/>
            <person name="Channer S."/>
            <person name="Cheshatsang Y."/>
            <person name="Chuda L."/>
            <person name="Citroen M."/>
            <person name="Collymore A."/>
            <person name="Cooke P."/>
            <person name="Costello M."/>
            <person name="D'Aco K."/>
            <person name="Daza R."/>
            <person name="De Haan G."/>
            <person name="DeGray S."/>
            <person name="DeMaso C."/>
            <person name="Dhargay N."/>
            <person name="Dooley K."/>
            <person name="Dooley E."/>
            <person name="Doricent M."/>
            <person name="Dorje P."/>
            <person name="Dorjee K."/>
            <person name="Dupes A."/>
            <person name="Elong R."/>
            <person name="Falk J."/>
            <person name="Farina A."/>
            <person name="Faro S."/>
            <person name="Ferguson D."/>
            <person name="Fisher S."/>
            <person name="Foley C.D."/>
            <person name="Franke A."/>
            <person name="Friedrich D."/>
            <person name="Gadbois L."/>
            <person name="Gearin G."/>
            <person name="Gearin C.R."/>
            <person name="Giannoukos G."/>
            <person name="Goode T."/>
            <person name="Graham J."/>
            <person name="Grandbois E."/>
            <person name="Grewal S."/>
            <person name="Gyaltsen K."/>
            <person name="Hafez N."/>
            <person name="Hagos B."/>
            <person name="Hall J."/>
            <person name="Henson C."/>
            <person name="Hollinger A."/>
            <person name="Honan T."/>
            <person name="Huard M.D."/>
            <person name="Hughes L."/>
            <person name="Hurhula B."/>
            <person name="Husby M.E."/>
            <person name="Kamat A."/>
            <person name="Kanga B."/>
            <person name="Kashin S."/>
            <person name="Khazanovich D."/>
            <person name="Kisner P."/>
            <person name="Lance K."/>
            <person name="Lara M."/>
            <person name="Lee W."/>
            <person name="Lennon N."/>
            <person name="Letendre F."/>
            <person name="LeVine R."/>
            <person name="Lipovsky A."/>
            <person name="Liu X."/>
            <person name="Liu J."/>
            <person name="Liu S."/>
            <person name="Lokyitsang T."/>
            <person name="Lokyitsang Y."/>
            <person name="Lubonja R."/>
            <person name="Lui A."/>
            <person name="MacDonald P."/>
            <person name="Magnisalis V."/>
            <person name="Maru K."/>
            <person name="Matthews C."/>
            <person name="McCusker W."/>
            <person name="McDonough S."/>
            <person name="Mehta T."/>
            <person name="Meldrim J."/>
            <person name="Meneus L."/>
            <person name="Mihai O."/>
            <person name="Mihalev A."/>
            <person name="Mihova T."/>
            <person name="Mittelman R."/>
            <person name="Mlenga V."/>
            <person name="Montmayeur A."/>
            <person name="Mulrain L."/>
            <person name="Navidi A."/>
            <person name="Naylor J."/>
            <person name="Negash T."/>
            <person name="Nguyen T."/>
            <person name="Nguyen N."/>
            <person name="Nicol R."/>
            <person name="Norbu C."/>
            <person name="Norbu N."/>
            <person name="Novod N."/>
            <person name="O'Neill B."/>
            <person name="Osman S."/>
            <person name="Markiewicz E."/>
            <person name="Oyono O.L."/>
            <person name="Patti C."/>
            <person name="Phunkhang P."/>
            <person name="Pierre F."/>
            <person name="Priest M."/>
            <person name="Raghuraman S."/>
            <person name="Rege F."/>
            <person name="Reyes R."/>
            <person name="Rise C."/>
            <person name="Rogov P."/>
            <person name="Ross K."/>
            <person name="Ryan E."/>
            <person name="Settipalli S."/>
            <person name="Shea T."/>
            <person name="Sherpa N."/>
            <person name="Shi L."/>
            <person name="Shih D."/>
            <person name="Sparrow T."/>
            <person name="Spaulding J."/>
            <person name="Stalker J."/>
            <person name="Stange-Thomann N."/>
            <person name="Stavropoulos S."/>
            <person name="Stone C."/>
            <person name="Strader C."/>
            <person name="Tesfaye S."/>
            <person name="Thomson T."/>
            <person name="Thoulutsang Y."/>
            <person name="Thoulutsang D."/>
            <person name="Topham K."/>
            <person name="Topping I."/>
            <person name="Tsamla T."/>
            <person name="Vassiliev H."/>
            <person name="Vo A."/>
            <person name="Wangchuk T."/>
            <person name="Wangdi T."/>
            <person name="Weiand M."/>
            <person name="Wilkinson J."/>
            <person name="Wilson A."/>
            <person name="Yadav S."/>
            <person name="Young G."/>
            <person name="Yu Q."/>
            <person name="Zembek L."/>
            <person name="Zhong D."/>
            <person name="Zimmer A."/>
            <person name="Zwirko Z."/>
            <person name="Jaffe D.B."/>
            <person name="Alvarez P."/>
            <person name="Brockman W."/>
            <person name="Butler J."/>
            <person name="Chin C."/>
            <person name="Gnerre S."/>
            <person name="Grabherr M."/>
            <person name="Kleber M."/>
            <person name="Mauceli E."/>
            <person name="MacCallum I."/>
        </authorList>
    </citation>
    <scope>NUCLEOTIDE SEQUENCE [LARGE SCALE GENOMIC DNA]</scope>
    <source>
        <strain evidence="3">Tucson 15287-2541.00</strain>
    </source>
</reference>
<organism evidence="3">
    <name type="scientific">Drosophila grimshawi</name>
    <name type="common">Hawaiian fruit fly</name>
    <name type="synonym">Idiomyia grimshawi</name>
    <dbReference type="NCBI Taxonomy" id="7222"/>
    <lineage>
        <taxon>Eukaryota</taxon>
        <taxon>Metazoa</taxon>
        <taxon>Ecdysozoa</taxon>
        <taxon>Arthropoda</taxon>
        <taxon>Hexapoda</taxon>
        <taxon>Insecta</taxon>
        <taxon>Pterygota</taxon>
        <taxon>Neoptera</taxon>
        <taxon>Endopterygota</taxon>
        <taxon>Diptera</taxon>
        <taxon>Brachycera</taxon>
        <taxon>Muscomorpha</taxon>
        <taxon>Ephydroidea</taxon>
        <taxon>Drosophilidae</taxon>
        <taxon>Drosophila</taxon>
        <taxon>Hawaiian Drosophila</taxon>
    </lineage>
</organism>
<protein>
    <submittedName>
        <fullName evidence="2">GH12481</fullName>
    </submittedName>
</protein>
<feature type="signal peptide" evidence="1">
    <location>
        <begin position="1"/>
        <end position="24"/>
    </location>
</feature>
<name>B4JJF9_DROGR</name>
<dbReference type="eggNOG" id="ENOG502T9ED">
    <property type="taxonomic scope" value="Eukaryota"/>
</dbReference>
<sequence length="148" mass="16793">MYCALCCMLFTHVLLLALTVRSGAVHCGSNTKQLRLRSTSNGLSSDELDAAPQQLDLSQLSESQLQQVMQQLNVANEYEEDNRGSIRPWNKVQRIIRRQLVRIPKRYLKKILRQFGLARSGSNSIGSLSSGLEQADRELQLYYLIPLE</sequence>
<gene>
    <name evidence="2" type="primary">Dgri\GH12481</name>
    <name evidence="2" type="ORF">Dgri_GH12481</name>
</gene>
<evidence type="ECO:0000256" key="1">
    <source>
        <dbReference type="SAM" id="SignalP"/>
    </source>
</evidence>
<accession>B4JJF9</accession>
<evidence type="ECO:0000313" key="2">
    <source>
        <dbReference type="EMBL" id="EDV99711.1"/>
    </source>
</evidence>
<proteinExistence type="predicted"/>
<dbReference type="Proteomes" id="UP000001070">
    <property type="component" value="Unassembled WGS sequence"/>
</dbReference>
<dbReference type="InParanoid" id="B4JJF9"/>